<dbReference type="InterPro" id="IPR001129">
    <property type="entry name" value="Membr-assoc_MAPEG"/>
</dbReference>
<dbReference type="Pfam" id="PF01124">
    <property type="entry name" value="MAPEG"/>
    <property type="match status" value="1"/>
</dbReference>
<feature type="transmembrane region" description="Helical" evidence="5">
    <location>
        <begin position="177"/>
        <end position="199"/>
    </location>
</feature>
<sequence>MASSEKSKASSSGKSEDKRTDSYYIKERERIKRLFLIEVVLANVFVFVFMYGGYYWTNFIPVPASMAFSTRISYTLRCSLPMVLVLGFAVIAVIRKRVMNPKLSNPLSGNDMIMQVDKNFLQNTLEQLSLSFPTLLIATAYFDTPEMLKIIPLYSFTFVFGRVAFRVGYGLGPKYRSMGIITNLVSFWILVTIVAYLMFAKGLVYGLGDVVYPLGSTVSGSKEEL</sequence>
<keyword evidence="2 5" id="KW-0812">Transmembrane</keyword>
<comment type="subcellular location">
    <subcellularLocation>
        <location evidence="1">Membrane</location>
    </subcellularLocation>
</comment>
<evidence type="ECO:0000256" key="2">
    <source>
        <dbReference type="ARBA" id="ARBA00022692"/>
    </source>
</evidence>
<dbReference type="InParanoid" id="A0A1X7VNY2"/>
<dbReference type="AlphaFoldDB" id="A0A1X7VNY2"/>
<dbReference type="Gene3D" id="1.20.120.550">
    <property type="entry name" value="Membrane associated eicosanoid/glutathione metabolism-like domain"/>
    <property type="match status" value="1"/>
</dbReference>
<evidence type="ECO:0000256" key="5">
    <source>
        <dbReference type="SAM" id="Phobius"/>
    </source>
</evidence>
<dbReference type="InterPro" id="IPR023352">
    <property type="entry name" value="MAPEG-like_dom_sf"/>
</dbReference>
<evidence type="ECO:0000256" key="4">
    <source>
        <dbReference type="ARBA" id="ARBA00023136"/>
    </source>
</evidence>
<proteinExistence type="predicted"/>
<evidence type="ECO:0000313" key="6">
    <source>
        <dbReference type="EnsemblMetazoa" id="Aqu2.1.41787_001"/>
    </source>
</evidence>
<evidence type="ECO:0000256" key="3">
    <source>
        <dbReference type="ARBA" id="ARBA00022989"/>
    </source>
</evidence>
<dbReference type="SUPFAM" id="SSF161084">
    <property type="entry name" value="MAPEG domain-like"/>
    <property type="match status" value="1"/>
</dbReference>
<keyword evidence="3 5" id="KW-1133">Transmembrane helix</keyword>
<reference evidence="6" key="1">
    <citation type="submission" date="2017-05" db="UniProtKB">
        <authorList>
            <consortium name="EnsemblMetazoa"/>
        </authorList>
    </citation>
    <scope>IDENTIFICATION</scope>
</reference>
<dbReference type="GO" id="GO:0032588">
    <property type="term" value="C:trans-Golgi network membrane"/>
    <property type="evidence" value="ECO:0007669"/>
    <property type="project" value="TreeGrafter"/>
</dbReference>
<feature type="transmembrane region" description="Helical" evidence="5">
    <location>
        <begin position="34"/>
        <end position="54"/>
    </location>
</feature>
<evidence type="ECO:0000256" key="1">
    <source>
        <dbReference type="ARBA" id="ARBA00004370"/>
    </source>
</evidence>
<protein>
    <submittedName>
        <fullName evidence="6">Uncharacterized protein</fullName>
    </submittedName>
</protein>
<dbReference type="GO" id="GO:0045055">
    <property type="term" value="P:regulated exocytosis"/>
    <property type="evidence" value="ECO:0007669"/>
    <property type="project" value="TreeGrafter"/>
</dbReference>
<organism evidence="6">
    <name type="scientific">Amphimedon queenslandica</name>
    <name type="common">Sponge</name>
    <dbReference type="NCBI Taxonomy" id="400682"/>
    <lineage>
        <taxon>Eukaryota</taxon>
        <taxon>Metazoa</taxon>
        <taxon>Porifera</taxon>
        <taxon>Demospongiae</taxon>
        <taxon>Heteroscleromorpha</taxon>
        <taxon>Haplosclerida</taxon>
        <taxon>Niphatidae</taxon>
        <taxon>Amphimedon</taxon>
    </lineage>
</organism>
<dbReference type="GO" id="GO:0005765">
    <property type="term" value="C:lysosomal membrane"/>
    <property type="evidence" value="ECO:0007669"/>
    <property type="project" value="TreeGrafter"/>
</dbReference>
<dbReference type="PANTHER" id="PTHR31004">
    <property type="entry name" value="TRANSMEMBRANE PROTEIN 79"/>
    <property type="match status" value="1"/>
</dbReference>
<name>A0A1X7VNY2_AMPQE</name>
<dbReference type="OMA" id="ETIDIRY"/>
<keyword evidence="4 5" id="KW-0472">Membrane</keyword>
<accession>A0A1X7VNY2</accession>
<dbReference type="EnsemblMetazoa" id="Aqu2.1.41787_001">
    <property type="protein sequence ID" value="Aqu2.1.41787_001"/>
    <property type="gene ID" value="Aqu2.1.41787"/>
</dbReference>
<dbReference type="PANTHER" id="PTHR31004:SF1">
    <property type="entry name" value="TRANSMEMBRANE PROTEIN 79"/>
    <property type="match status" value="1"/>
</dbReference>
<feature type="transmembrane region" description="Helical" evidence="5">
    <location>
        <begin position="74"/>
        <end position="94"/>
    </location>
</feature>